<dbReference type="InterPro" id="IPR019557">
    <property type="entry name" value="AminoTfrase-like_pln_mobile"/>
</dbReference>
<dbReference type="GO" id="GO:0010073">
    <property type="term" value="P:meristem maintenance"/>
    <property type="evidence" value="ECO:0007669"/>
    <property type="project" value="InterPro"/>
</dbReference>
<evidence type="ECO:0000313" key="2">
    <source>
        <dbReference type="EMBL" id="GAU33291.1"/>
    </source>
</evidence>
<dbReference type="Pfam" id="PF10536">
    <property type="entry name" value="PMD"/>
    <property type="match status" value="1"/>
</dbReference>
<dbReference type="AlphaFoldDB" id="A0A2Z6MPJ2"/>
<evidence type="ECO:0000259" key="1">
    <source>
        <dbReference type="Pfam" id="PF10536"/>
    </source>
</evidence>
<dbReference type="OrthoDB" id="1433721at2759"/>
<feature type="domain" description="Aminotransferase-like plant mobile" evidence="1">
    <location>
        <begin position="107"/>
        <end position="289"/>
    </location>
</feature>
<protein>
    <recommendedName>
        <fullName evidence="1">Aminotransferase-like plant mobile domain-containing protein</fullName>
    </recommendedName>
</protein>
<name>A0A2Z6MPJ2_TRISU</name>
<reference evidence="3" key="1">
    <citation type="journal article" date="2017" name="Front. Plant Sci.">
        <title>Climate Clever Clovers: New Paradigm to Reduce the Environmental Footprint of Ruminants by Breeding Low Methanogenic Forages Utilizing Haplotype Variation.</title>
        <authorList>
            <person name="Kaur P."/>
            <person name="Appels R."/>
            <person name="Bayer P.E."/>
            <person name="Keeble-Gagnere G."/>
            <person name="Wang J."/>
            <person name="Hirakawa H."/>
            <person name="Shirasawa K."/>
            <person name="Vercoe P."/>
            <person name="Stefanova K."/>
            <person name="Durmic Z."/>
            <person name="Nichols P."/>
            <person name="Revell C."/>
            <person name="Isobe S.N."/>
            <person name="Edwards D."/>
            <person name="Erskine W."/>
        </authorList>
    </citation>
    <scope>NUCLEOTIDE SEQUENCE [LARGE SCALE GENOMIC DNA]</scope>
    <source>
        <strain evidence="3">cv. Daliak</strain>
    </source>
</reference>
<dbReference type="Proteomes" id="UP000242715">
    <property type="component" value="Unassembled WGS sequence"/>
</dbReference>
<gene>
    <name evidence="2" type="ORF">TSUD_279660</name>
</gene>
<proteinExistence type="predicted"/>
<dbReference type="PANTHER" id="PTHR46033">
    <property type="entry name" value="PROTEIN MAIN-LIKE 2"/>
    <property type="match status" value="1"/>
</dbReference>
<sequence>MVPQPHGDPDKRAIWHSELMILYAVNKNVYAFGGPLPDELALTSKIREIFPCYPTCEPRIFSNETRHLGFSNAKLFRSAPSIPNTKHFIPWFNRMENDFGDYWKTYGIYDLIQFTRIGPQCQQEMLIAAMHLWEKSTNTFQFPCEMLTPTLLDVAALTCLRPNEETFDPMNTSENIKFDPNELSFTKFIGENIEIGETSVVEHVAFQTLWLSYYVFFSRSLQVAKMFIPMVIQIHEGKQFGLGKLILAVLYESIGLACDEIKKSENGSSFLVAGPMWLLQLWLNATFEQEFNLRIPQENLAEMANRPIEGRMIVRLASQNLETNYKALFMKPLDVVKDILPFIEIRYHETTYHQRTLHKSYAT</sequence>
<dbReference type="PANTHER" id="PTHR46033:SF1">
    <property type="entry name" value="PROTEIN MAIN-LIKE 2"/>
    <property type="match status" value="1"/>
</dbReference>
<evidence type="ECO:0000313" key="3">
    <source>
        <dbReference type="Proteomes" id="UP000242715"/>
    </source>
</evidence>
<accession>A0A2Z6MPJ2</accession>
<dbReference type="InterPro" id="IPR044824">
    <property type="entry name" value="MAIN-like"/>
</dbReference>
<dbReference type="EMBL" id="DF973521">
    <property type="protein sequence ID" value="GAU33291.1"/>
    <property type="molecule type" value="Genomic_DNA"/>
</dbReference>
<organism evidence="2 3">
    <name type="scientific">Trifolium subterraneum</name>
    <name type="common">Subterranean clover</name>
    <dbReference type="NCBI Taxonomy" id="3900"/>
    <lineage>
        <taxon>Eukaryota</taxon>
        <taxon>Viridiplantae</taxon>
        <taxon>Streptophyta</taxon>
        <taxon>Embryophyta</taxon>
        <taxon>Tracheophyta</taxon>
        <taxon>Spermatophyta</taxon>
        <taxon>Magnoliopsida</taxon>
        <taxon>eudicotyledons</taxon>
        <taxon>Gunneridae</taxon>
        <taxon>Pentapetalae</taxon>
        <taxon>rosids</taxon>
        <taxon>fabids</taxon>
        <taxon>Fabales</taxon>
        <taxon>Fabaceae</taxon>
        <taxon>Papilionoideae</taxon>
        <taxon>50 kb inversion clade</taxon>
        <taxon>NPAAA clade</taxon>
        <taxon>Hologalegina</taxon>
        <taxon>IRL clade</taxon>
        <taxon>Trifolieae</taxon>
        <taxon>Trifolium</taxon>
    </lineage>
</organism>
<keyword evidence="3" id="KW-1185">Reference proteome</keyword>